<comment type="similarity">
    <text evidence="3">Belongs to the PIGU family.</text>
</comment>
<keyword evidence="8" id="KW-0472">Membrane</keyword>
<dbReference type="GO" id="GO:0006506">
    <property type="term" value="P:GPI anchor biosynthetic process"/>
    <property type="evidence" value="ECO:0007669"/>
    <property type="project" value="UniProtKB-KW"/>
</dbReference>
<dbReference type="PANTHER" id="PTHR13121">
    <property type="entry name" value="GPI TRANSAMIDASE COMPONENT PIG-U"/>
    <property type="match status" value="1"/>
</dbReference>
<dbReference type="VEuPathDB" id="VectorBase:LOC119177349"/>
<protein>
    <submittedName>
        <fullName evidence="9">Uncharacterized protein</fullName>
    </submittedName>
</protein>
<evidence type="ECO:0000256" key="1">
    <source>
        <dbReference type="ARBA" id="ARBA00004477"/>
    </source>
</evidence>
<dbReference type="AlphaFoldDB" id="A0A9J6DD43"/>
<dbReference type="Proteomes" id="UP000821866">
    <property type="component" value="Chromosome 8"/>
</dbReference>
<evidence type="ECO:0000256" key="7">
    <source>
        <dbReference type="ARBA" id="ARBA00022989"/>
    </source>
</evidence>
<comment type="subcellular location">
    <subcellularLocation>
        <location evidence="1">Endoplasmic reticulum membrane</location>
        <topology evidence="1">Multi-pass membrane protein</topology>
    </subcellularLocation>
</comment>
<dbReference type="PANTHER" id="PTHR13121:SF0">
    <property type="entry name" value="PHOSPHATIDYLINOSITOL GLYCAN ANCHOR BIOSYNTHESIS CLASS U PROTEIN"/>
    <property type="match status" value="1"/>
</dbReference>
<keyword evidence="5" id="KW-0812">Transmembrane</keyword>
<gene>
    <name evidence="9" type="ORF">HPB51_022821</name>
</gene>
<reference evidence="9" key="1">
    <citation type="journal article" date="2020" name="Cell">
        <title>Large-Scale Comparative Analyses of Tick Genomes Elucidate Their Genetic Diversity and Vector Capacities.</title>
        <authorList>
            <consortium name="Tick Genome and Microbiome Consortium (TIGMIC)"/>
            <person name="Jia N."/>
            <person name="Wang J."/>
            <person name="Shi W."/>
            <person name="Du L."/>
            <person name="Sun Y."/>
            <person name="Zhan W."/>
            <person name="Jiang J.F."/>
            <person name="Wang Q."/>
            <person name="Zhang B."/>
            <person name="Ji P."/>
            <person name="Bell-Sakyi L."/>
            <person name="Cui X.M."/>
            <person name="Yuan T.T."/>
            <person name="Jiang B.G."/>
            <person name="Yang W.F."/>
            <person name="Lam T.T."/>
            <person name="Chang Q.C."/>
            <person name="Ding S.J."/>
            <person name="Wang X.J."/>
            <person name="Zhu J.G."/>
            <person name="Ruan X.D."/>
            <person name="Zhao L."/>
            <person name="Wei J.T."/>
            <person name="Ye R.Z."/>
            <person name="Que T.C."/>
            <person name="Du C.H."/>
            <person name="Zhou Y.H."/>
            <person name="Cheng J.X."/>
            <person name="Dai P.F."/>
            <person name="Guo W.B."/>
            <person name="Han X.H."/>
            <person name="Huang E.J."/>
            <person name="Li L.F."/>
            <person name="Wei W."/>
            <person name="Gao Y.C."/>
            <person name="Liu J.Z."/>
            <person name="Shao H.Z."/>
            <person name="Wang X."/>
            <person name="Wang C.C."/>
            <person name="Yang T.C."/>
            <person name="Huo Q.B."/>
            <person name="Li W."/>
            <person name="Chen H.Y."/>
            <person name="Chen S.E."/>
            <person name="Zhou L.G."/>
            <person name="Ni X.B."/>
            <person name="Tian J.H."/>
            <person name="Sheng Y."/>
            <person name="Liu T."/>
            <person name="Pan Y.S."/>
            <person name="Xia L.Y."/>
            <person name="Li J."/>
            <person name="Zhao F."/>
            <person name="Cao W.C."/>
        </authorList>
    </citation>
    <scope>NUCLEOTIDE SEQUENCE</scope>
    <source>
        <strain evidence="9">Rmic-2018</strain>
    </source>
</reference>
<comment type="pathway">
    <text evidence="2">Glycolipid biosynthesis; glycosylphosphatidylinositol-anchor biosynthesis.</text>
</comment>
<evidence type="ECO:0000256" key="2">
    <source>
        <dbReference type="ARBA" id="ARBA00004687"/>
    </source>
</evidence>
<reference evidence="9" key="2">
    <citation type="submission" date="2021-09" db="EMBL/GenBank/DDBJ databases">
        <authorList>
            <person name="Jia N."/>
            <person name="Wang J."/>
            <person name="Shi W."/>
            <person name="Du L."/>
            <person name="Sun Y."/>
            <person name="Zhan W."/>
            <person name="Jiang J."/>
            <person name="Wang Q."/>
            <person name="Zhang B."/>
            <person name="Ji P."/>
            <person name="Sakyi L.B."/>
            <person name="Cui X."/>
            <person name="Yuan T."/>
            <person name="Jiang B."/>
            <person name="Yang W."/>
            <person name="Lam T.T.-Y."/>
            <person name="Chang Q."/>
            <person name="Ding S."/>
            <person name="Wang X."/>
            <person name="Zhu J."/>
            <person name="Ruan X."/>
            <person name="Zhao L."/>
            <person name="Wei J."/>
            <person name="Que T."/>
            <person name="Du C."/>
            <person name="Cheng J."/>
            <person name="Dai P."/>
            <person name="Han X."/>
            <person name="Huang E."/>
            <person name="Gao Y."/>
            <person name="Liu J."/>
            <person name="Shao H."/>
            <person name="Ye R."/>
            <person name="Li L."/>
            <person name="Wei W."/>
            <person name="Wang X."/>
            <person name="Wang C."/>
            <person name="Huo Q."/>
            <person name="Li W."/>
            <person name="Guo W."/>
            <person name="Chen H."/>
            <person name="Chen S."/>
            <person name="Zhou L."/>
            <person name="Zhou L."/>
            <person name="Ni X."/>
            <person name="Tian J."/>
            <person name="Zhou Y."/>
            <person name="Sheng Y."/>
            <person name="Liu T."/>
            <person name="Pan Y."/>
            <person name="Xia L."/>
            <person name="Li J."/>
            <person name="Zhao F."/>
            <person name="Cao W."/>
        </authorList>
    </citation>
    <scope>NUCLEOTIDE SEQUENCE</scope>
    <source>
        <strain evidence="9">Rmic-2018</strain>
        <tissue evidence="9">Larvae</tissue>
    </source>
</reference>
<comment type="caution">
    <text evidence="9">The sequence shown here is derived from an EMBL/GenBank/DDBJ whole genome shotgun (WGS) entry which is preliminary data.</text>
</comment>
<dbReference type="InterPro" id="IPR009600">
    <property type="entry name" value="PIG-U"/>
</dbReference>
<accession>A0A9J6DD43</accession>
<sequence>MGGLCALYHQMVPDPPVPVAPPPPHHQPPEVHLYLDGVTKRRTPAAALQQATTTTGFINIKPVVLQTYLETRPWDVVDIDGVPTEVFLIVDDLDLIILAGDTELYVTAVTEGLYLYRMQLSPYDGDIFHEPPLSLIMYDYVTKTMEKQWIPLLFIACDLVTALLLALGAKKSISYMVQKEAQVKKAKSAKNITLTMKSADAVPKLVLAVTVVDKLKPSEQQEFFEAVRHYFVTVCDYMRHKFPLTDPALLNAEIFLITDLLFAHVKRNFYLENGDPKELEEKNMKLELR</sequence>
<organism evidence="9 10">
    <name type="scientific">Rhipicephalus microplus</name>
    <name type="common">Cattle tick</name>
    <name type="synonym">Boophilus microplus</name>
    <dbReference type="NCBI Taxonomy" id="6941"/>
    <lineage>
        <taxon>Eukaryota</taxon>
        <taxon>Metazoa</taxon>
        <taxon>Ecdysozoa</taxon>
        <taxon>Arthropoda</taxon>
        <taxon>Chelicerata</taxon>
        <taxon>Arachnida</taxon>
        <taxon>Acari</taxon>
        <taxon>Parasitiformes</taxon>
        <taxon>Ixodida</taxon>
        <taxon>Ixodoidea</taxon>
        <taxon>Ixodidae</taxon>
        <taxon>Rhipicephalinae</taxon>
        <taxon>Rhipicephalus</taxon>
        <taxon>Boophilus</taxon>
    </lineage>
</organism>
<evidence type="ECO:0000256" key="3">
    <source>
        <dbReference type="ARBA" id="ARBA00010026"/>
    </source>
</evidence>
<dbReference type="GO" id="GO:0042765">
    <property type="term" value="C:GPI-anchor transamidase complex"/>
    <property type="evidence" value="ECO:0007669"/>
    <property type="project" value="InterPro"/>
</dbReference>
<evidence type="ECO:0000256" key="4">
    <source>
        <dbReference type="ARBA" id="ARBA00022502"/>
    </source>
</evidence>
<evidence type="ECO:0000256" key="5">
    <source>
        <dbReference type="ARBA" id="ARBA00022692"/>
    </source>
</evidence>
<evidence type="ECO:0000313" key="9">
    <source>
        <dbReference type="EMBL" id="KAH8019849.1"/>
    </source>
</evidence>
<keyword evidence="7" id="KW-1133">Transmembrane helix</keyword>
<name>A0A9J6DD43_RHIMP</name>
<evidence type="ECO:0000256" key="8">
    <source>
        <dbReference type="ARBA" id="ARBA00023136"/>
    </source>
</evidence>
<keyword evidence="6" id="KW-0256">Endoplasmic reticulum</keyword>
<dbReference type="GO" id="GO:0016255">
    <property type="term" value="P:attachment of GPI anchor to protein"/>
    <property type="evidence" value="ECO:0007669"/>
    <property type="project" value="InterPro"/>
</dbReference>
<keyword evidence="4" id="KW-0337">GPI-anchor biosynthesis</keyword>
<proteinExistence type="inferred from homology"/>
<evidence type="ECO:0000256" key="6">
    <source>
        <dbReference type="ARBA" id="ARBA00022824"/>
    </source>
</evidence>
<evidence type="ECO:0000313" key="10">
    <source>
        <dbReference type="Proteomes" id="UP000821866"/>
    </source>
</evidence>
<keyword evidence="10" id="KW-1185">Reference proteome</keyword>
<dbReference type="EMBL" id="JABSTU010000010">
    <property type="protein sequence ID" value="KAH8019849.1"/>
    <property type="molecule type" value="Genomic_DNA"/>
</dbReference>
<dbReference type="Pfam" id="PF06728">
    <property type="entry name" value="PIG-U"/>
    <property type="match status" value="1"/>
</dbReference>